<proteinExistence type="predicted"/>
<evidence type="ECO:0000256" key="1">
    <source>
        <dbReference type="ARBA" id="ARBA00004370"/>
    </source>
</evidence>
<dbReference type="GO" id="GO:1990456">
    <property type="term" value="P:mitochondrion-endoplasmic reticulum membrane tethering"/>
    <property type="evidence" value="ECO:0007669"/>
    <property type="project" value="TreeGrafter"/>
</dbReference>
<dbReference type="AlphaFoldDB" id="A0A1L0CMC5"/>
<reference evidence="9" key="1">
    <citation type="submission" date="2016-11" db="EMBL/GenBank/DDBJ databases">
        <authorList>
            <person name="Guldener U."/>
        </authorList>
    </citation>
    <scope>NUCLEOTIDE SEQUENCE [LARGE SCALE GENOMIC DNA]</scope>
</reference>
<keyword evidence="5" id="KW-0472">Membrane</keyword>
<evidence type="ECO:0000313" key="8">
    <source>
        <dbReference type="EMBL" id="SGZ40013.1"/>
    </source>
</evidence>
<evidence type="ECO:0000256" key="4">
    <source>
        <dbReference type="ARBA" id="ARBA00023121"/>
    </source>
</evidence>
<dbReference type="EMBL" id="FQNF01000036">
    <property type="protein sequence ID" value="SGZ40013.1"/>
    <property type="molecule type" value="Genomic_DNA"/>
</dbReference>
<protein>
    <recommendedName>
        <fullName evidence="7">SMP-LTD domain-containing protein</fullName>
    </recommendedName>
</protein>
<evidence type="ECO:0000256" key="3">
    <source>
        <dbReference type="ARBA" id="ARBA00023055"/>
    </source>
</evidence>
<dbReference type="GO" id="GO:0008289">
    <property type="term" value="F:lipid binding"/>
    <property type="evidence" value="ECO:0007669"/>
    <property type="project" value="UniProtKB-KW"/>
</dbReference>
<keyword evidence="9" id="KW-1185">Reference proteome</keyword>
<evidence type="ECO:0000256" key="5">
    <source>
        <dbReference type="ARBA" id="ARBA00023136"/>
    </source>
</evidence>
<dbReference type="InterPro" id="IPR031468">
    <property type="entry name" value="SMP_LBD"/>
</dbReference>
<evidence type="ECO:0000259" key="7">
    <source>
        <dbReference type="PROSITE" id="PS51847"/>
    </source>
</evidence>
<name>A0A1L0CMC5_9ASCO</name>
<sequence>MSFSFDQNVFLNGQIENLLKNKLNSSLNTTTITETHSKGKVKASNNNVFVKKISFNSKPPNIDILGISLSDHSSNINNETKFITNSRDIISNNNKTIKTIIKLLIENFSLELKSNIESNLLLVYGYTNIDPFILPDFVCNESFNIPINLKFENCKLESIFDMNYQINSMLKLDFKDVDISFEFDCSIPLLSDNIKKRLIDNVDFIFKDVIPNAVMDLSIKYMTKRNQQKALLSSHESSNSILYDDVDEQFASNLTINKLSHIAQKRFSMSLRNLEEEDFTIERSNLNKILSRKVLRLNKLIKQNNHFDGNEPFKCNNVLPLNKSTPLSDELVKKVACLQESLNDLSLKRFGKVKQYKRRKITLSKKKANDELEITEKQQEVTTDKKDEVLEQDKPEKSLTENNIKIEHPSFTRPFMNHNNSSLILPPSPINVSFKKNNGFMMNRVLTPLLKEQAQLNFKKNHSLEDYESLIKLNWSDNDKNDNIKLSEYSNNNKELNFENTPYLKLLEKTPFKKWFNKEQDYNFNTIVEDYKKNYNFPPPPYTH</sequence>
<gene>
    <name evidence="8" type="ORF">HGUI_02213</name>
</gene>
<organism evidence="8 9">
    <name type="scientific">Hanseniaspora guilliermondii</name>
    <dbReference type="NCBI Taxonomy" id="56406"/>
    <lineage>
        <taxon>Eukaryota</taxon>
        <taxon>Fungi</taxon>
        <taxon>Dikarya</taxon>
        <taxon>Ascomycota</taxon>
        <taxon>Saccharomycotina</taxon>
        <taxon>Saccharomycetes</taxon>
        <taxon>Saccharomycodales</taxon>
        <taxon>Saccharomycodaceae</taxon>
        <taxon>Hanseniaspora</taxon>
    </lineage>
</organism>
<feature type="coiled-coil region" evidence="6">
    <location>
        <begin position="358"/>
        <end position="385"/>
    </location>
</feature>
<feature type="domain" description="SMP-LTD" evidence="7">
    <location>
        <begin position="1"/>
        <end position="219"/>
    </location>
</feature>
<keyword evidence="6" id="KW-0175">Coiled coil</keyword>
<dbReference type="PANTHER" id="PTHR28185:SF1">
    <property type="entry name" value="MITOCHONDRIAL DISTRIBUTION AND MORPHOLOGY PROTEIN 34"/>
    <property type="match status" value="1"/>
</dbReference>
<keyword evidence="4" id="KW-0446">Lipid-binding</keyword>
<accession>A0A1L0CMC5</accession>
<keyword evidence="3" id="KW-0445">Lipid transport</keyword>
<dbReference type="PANTHER" id="PTHR28185">
    <property type="entry name" value="MITOCHONDRIAL DISTRIBUTION AND MORPHOLOGY PROTEIN 34"/>
    <property type="match status" value="1"/>
</dbReference>
<keyword evidence="2" id="KW-0813">Transport</keyword>
<dbReference type="InterPro" id="IPR027536">
    <property type="entry name" value="MDM34"/>
</dbReference>
<dbReference type="Proteomes" id="UP000183365">
    <property type="component" value="Unassembled WGS sequence"/>
</dbReference>
<dbReference type="VEuPathDB" id="FungiDB:HGUI_02213"/>
<comment type="subcellular location">
    <subcellularLocation>
        <location evidence="1">Membrane</location>
    </subcellularLocation>
</comment>
<dbReference type="GO" id="GO:0032865">
    <property type="term" value="C:ERMES complex"/>
    <property type="evidence" value="ECO:0007669"/>
    <property type="project" value="InterPro"/>
</dbReference>
<dbReference type="GO" id="GO:0015914">
    <property type="term" value="P:phospholipid transport"/>
    <property type="evidence" value="ECO:0007669"/>
    <property type="project" value="TreeGrafter"/>
</dbReference>
<dbReference type="PROSITE" id="PS51847">
    <property type="entry name" value="SMP"/>
    <property type="match status" value="1"/>
</dbReference>
<evidence type="ECO:0000256" key="6">
    <source>
        <dbReference type="SAM" id="Coils"/>
    </source>
</evidence>
<evidence type="ECO:0000313" key="9">
    <source>
        <dbReference type="Proteomes" id="UP000183365"/>
    </source>
</evidence>
<dbReference type="GO" id="GO:0007005">
    <property type="term" value="P:mitochondrion organization"/>
    <property type="evidence" value="ECO:0007669"/>
    <property type="project" value="InterPro"/>
</dbReference>
<evidence type="ECO:0000256" key="2">
    <source>
        <dbReference type="ARBA" id="ARBA00022448"/>
    </source>
</evidence>
<dbReference type="OrthoDB" id="3972531at2759"/>